<dbReference type="GeneID" id="112680355"/>
<dbReference type="OrthoDB" id="6624460at2759"/>
<proteinExistence type="predicted"/>
<dbReference type="InterPro" id="IPR022048">
    <property type="entry name" value="Envelope_fusion-like"/>
</dbReference>
<dbReference type="Pfam" id="PF12259">
    <property type="entry name" value="Baculo_F"/>
    <property type="match status" value="1"/>
</dbReference>
<dbReference type="AlphaFoldDB" id="A0A8B8F6T6"/>
<accession>A0A8B8F6T6</accession>
<feature type="signal peptide" evidence="1">
    <location>
        <begin position="1"/>
        <end position="25"/>
    </location>
</feature>
<keyword evidence="2" id="KW-1185">Reference proteome</keyword>
<name>A0A8B8F6T6_9HEMI</name>
<organism evidence="2 3">
    <name type="scientific">Sipha flava</name>
    <name type="common">yellow sugarcane aphid</name>
    <dbReference type="NCBI Taxonomy" id="143950"/>
    <lineage>
        <taxon>Eukaryota</taxon>
        <taxon>Metazoa</taxon>
        <taxon>Ecdysozoa</taxon>
        <taxon>Arthropoda</taxon>
        <taxon>Hexapoda</taxon>
        <taxon>Insecta</taxon>
        <taxon>Pterygota</taxon>
        <taxon>Neoptera</taxon>
        <taxon>Paraneoptera</taxon>
        <taxon>Hemiptera</taxon>
        <taxon>Sternorrhyncha</taxon>
        <taxon>Aphidomorpha</taxon>
        <taxon>Aphidoidea</taxon>
        <taxon>Aphididae</taxon>
        <taxon>Sipha</taxon>
    </lineage>
</organism>
<evidence type="ECO:0000313" key="3">
    <source>
        <dbReference type="RefSeq" id="XP_025406210.1"/>
    </source>
</evidence>
<keyword evidence="1" id="KW-0732">Signal</keyword>
<feature type="chain" id="PRO_5034571141" evidence="1">
    <location>
        <begin position="26"/>
        <end position="475"/>
    </location>
</feature>
<dbReference type="Proteomes" id="UP000694846">
    <property type="component" value="Unplaced"/>
</dbReference>
<reference evidence="3" key="1">
    <citation type="submission" date="2025-08" db="UniProtKB">
        <authorList>
            <consortium name="RefSeq"/>
        </authorList>
    </citation>
    <scope>IDENTIFICATION</scope>
    <source>
        <tissue evidence="3">Whole body</tissue>
    </source>
</reference>
<dbReference type="RefSeq" id="XP_025406210.1">
    <property type="nucleotide sequence ID" value="XM_025550425.1"/>
</dbReference>
<sequence length="475" mass="54936">MYGPAITEIILTTLLISSLIQKGLTQFTNNVIQQPSGIYFQSIGQMYLTNSNWRLLTYVNISNYNEKYLQIHEIVQQIEQSCQLGKDLEIEASDNPCIHYNQQSMNFLNEINNNRNNVIRIIEQPSTNVLRFRRSLINLIGRTANVLFGTCDDQDAEYFCKKIRELESAKAQLLQVAETQINIVQSIVTNVNDSLIQIEKIEGSLKEKYNHLLHEVQVQKAAIGMVEFKTALTQKISLLNLILTQYAYETETLENIVNTALQEFVHSNIININSIVQQLREIKSNLPLGLKLPPNIDKIGLSDLMRLVDISVVYVQNVLIFTLEVPLINNYDFILYKILPLPVKIKNDLYAIIESTSDYLGLGKSRLYYIQMTLPELTNCKRSVELFICPHEQQIHQLDDTCEMRIFRNPRSLPNSCIIRYVKSNVNIWHRLEKTNSWVYVTNGENVLVKCENISTPTNHCKYKWYGCIYFRKLL</sequence>
<evidence type="ECO:0000256" key="1">
    <source>
        <dbReference type="SAM" id="SignalP"/>
    </source>
</evidence>
<gene>
    <name evidence="3" type="primary">LOC112680355</name>
</gene>
<protein>
    <submittedName>
        <fullName evidence="3">Uncharacterized protein LOC112680355</fullName>
    </submittedName>
</protein>
<evidence type="ECO:0000313" key="2">
    <source>
        <dbReference type="Proteomes" id="UP000694846"/>
    </source>
</evidence>